<dbReference type="Proteomes" id="UP000003711">
    <property type="component" value="Unassembled WGS sequence"/>
</dbReference>
<comment type="caution">
    <text evidence="2">The sequence shown here is derived from an EMBL/GenBank/DDBJ whole genome shotgun (WGS) entry which is preliminary data.</text>
</comment>
<gene>
    <name evidence="2" type="ORF">BACCELL_01239</name>
</gene>
<name>E2NAD4_9BACE</name>
<dbReference type="AlphaFoldDB" id="E2NAD4"/>
<feature type="non-terminal residue" evidence="2">
    <location>
        <position position="45"/>
    </location>
</feature>
<dbReference type="PROSITE" id="PS51257">
    <property type="entry name" value="PROKAR_LIPOPROTEIN"/>
    <property type="match status" value="1"/>
</dbReference>
<accession>E2NAD4</accession>
<sequence length="45" mass="5046">MKTLKKIVFTGLLALIACAGVAQAQELYKDEKAPMHERIMDLLSR</sequence>
<evidence type="ECO:0000256" key="1">
    <source>
        <dbReference type="SAM" id="SignalP"/>
    </source>
</evidence>
<feature type="chain" id="PRO_5003161436" evidence="1">
    <location>
        <begin position="25"/>
        <end position="45"/>
    </location>
</feature>
<proteinExistence type="predicted"/>
<dbReference type="HOGENOM" id="CLU_3208976_0_0_10"/>
<reference evidence="2 3" key="1">
    <citation type="submission" date="2008-12" db="EMBL/GenBank/DDBJ databases">
        <authorList>
            <person name="Fulton L."/>
            <person name="Clifton S."/>
            <person name="Fulton B."/>
            <person name="Xu J."/>
            <person name="Minx P."/>
            <person name="Pepin K.H."/>
            <person name="Johnson M."/>
            <person name="Bhonagiri V."/>
            <person name="Nash W.E."/>
            <person name="Mardis E.R."/>
            <person name="Wilson R.K."/>
        </authorList>
    </citation>
    <scope>NUCLEOTIDE SEQUENCE [LARGE SCALE GENOMIC DNA]</scope>
    <source>
        <strain evidence="2 3">DSM 14838</strain>
    </source>
</reference>
<dbReference type="EMBL" id="ACCH01000115">
    <property type="protein sequence ID" value="EEF91108.1"/>
    <property type="molecule type" value="Genomic_DNA"/>
</dbReference>
<feature type="signal peptide" evidence="1">
    <location>
        <begin position="1"/>
        <end position="24"/>
    </location>
</feature>
<evidence type="ECO:0000313" key="2">
    <source>
        <dbReference type="EMBL" id="EEF91108.1"/>
    </source>
</evidence>
<organism evidence="2 3">
    <name type="scientific">Bacteroides cellulosilyticus DSM 14838</name>
    <dbReference type="NCBI Taxonomy" id="537012"/>
    <lineage>
        <taxon>Bacteria</taxon>
        <taxon>Pseudomonadati</taxon>
        <taxon>Bacteroidota</taxon>
        <taxon>Bacteroidia</taxon>
        <taxon>Bacteroidales</taxon>
        <taxon>Bacteroidaceae</taxon>
        <taxon>Bacteroides</taxon>
    </lineage>
</organism>
<keyword evidence="1" id="KW-0732">Signal</keyword>
<protein>
    <submittedName>
        <fullName evidence="2">Uncharacterized protein</fullName>
    </submittedName>
</protein>
<reference evidence="2 3" key="2">
    <citation type="submission" date="2009-01" db="EMBL/GenBank/DDBJ databases">
        <title>Draft genome sequence of Bacteroides cellulosilyticus (DSM 14838).</title>
        <authorList>
            <person name="Sudarsanam P."/>
            <person name="Ley R."/>
            <person name="Guruge J."/>
            <person name="Turnbaugh P.J."/>
            <person name="Mahowald M."/>
            <person name="Liep D."/>
            <person name="Gordon J."/>
        </authorList>
    </citation>
    <scope>NUCLEOTIDE SEQUENCE [LARGE SCALE GENOMIC DNA]</scope>
    <source>
        <strain evidence="2 3">DSM 14838</strain>
    </source>
</reference>
<evidence type="ECO:0000313" key="3">
    <source>
        <dbReference type="Proteomes" id="UP000003711"/>
    </source>
</evidence>